<gene>
    <name evidence="1" type="ORF">AMTR_s00268p00013270</name>
</gene>
<sequence>MKIGSYKSLENDHISYPHAVDGARRREGGGVGRGVGEEHAGAACAYLFHTWLEANAITDVLATDGAAAGTDGTCVVFMCGKIEKISLRMTWIIKDPDNLVRGPAAWGVNPCLKSANNFYSISQATPLRFLLRGGNHSSLPCTQTILN</sequence>
<reference evidence="2" key="1">
    <citation type="journal article" date="2013" name="Science">
        <title>The Amborella genome and the evolution of flowering plants.</title>
        <authorList>
            <consortium name="Amborella Genome Project"/>
        </authorList>
    </citation>
    <scope>NUCLEOTIDE SEQUENCE [LARGE SCALE GENOMIC DNA]</scope>
</reference>
<name>W1PAC5_AMBTC</name>
<proteinExistence type="predicted"/>
<keyword evidence="2" id="KW-1185">Reference proteome</keyword>
<evidence type="ECO:0000313" key="2">
    <source>
        <dbReference type="Proteomes" id="UP000017836"/>
    </source>
</evidence>
<protein>
    <submittedName>
        <fullName evidence="1">Uncharacterized protein</fullName>
    </submittedName>
</protein>
<dbReference type="Gramene" id="ERN04634">
    <property type="protein sequence ID" value="ERN04634"/>
    <property type="gene ID" value="AMTR_s00268p00013270"/>
</dbReference>
<evidence type="ECO:0000313" key="1">
    <source>
        <dbReference type="EMBL" id="ERN04634.1"/>
    </source>
</evidence>
<organism evidence="1 2">
    <name type="scientific">Amborella trichopoda</name>
    <dbReference type="NCBI Taxonomy" id="13333"/>
    <lineage>
        <taxon>Eukaryota</taxon>
        <taxon>Viridiplantae</taxon>
        <taxon>Streptophyta</taxon>
        <taxon>Embryophyta</taxon>
        <taxon>Tracheophyta</taxon>
        <taxon>Spermatophyta</taxon>
        <taxon>Magnoliopsida</taxon>
        <taxon>Amborellales</taxon>
        <taxon>Amborellaceae</taxon>
        <taxon>Amborella</taxon>
    </lineage>
</organism>
<dbReference type="Proteomes" id="UP000017836">
    <property type="component" value="Unassembled WGS sequence"/>
</dbReference>
<dbReference type="HOGENOM" id="CLU_1770573_0_0_1"/>
<dbReference type="EMBL" id="KI394186">
    <property type="protein sequence ID" value="ERN04634.1"/>
    <property type="molecule type" value="Genomic_DNA"/>
</dbReference>
<accession>W1PAC5</accession>
<dbReference type="AlphaFoldDB" id="W1PAC5"/>